<evidence type="ECO:0000313" key="1">
    <source>
        <dbReference type="EMBL" id="UNI24511.1"/>
    </source>
</evidence>
<gene>
    <name evidence="1" type="ORF">JDV02_010250</name>
</gene>
<sequence length="134" mass="15082">MEEACGLTHPLEFHTPGWHAAANTPVVDGKYLDRATGQVRTAADHVEYDGPPAVDIIIRNVHESSVECVFRAARPFPLRALLCHMARLLEEKNIELDSLFAAPYAIRVTLAHEFTHEEFYDIAIEMANGIWSRK</sequence>
<evidence type="ECO:0000313" key="2">
    <source>
        <dbReference type="Proteomes" id="UP000829364"/>
    </source>
</evidence>
<proteinExistence type="predicted"/>
<accession>A0A9Q8QTF3</accession>
<dbReference type="AlphaFoldDB" id="A0A9Q8QTF3"/>
<dbReference type="OrthoDB" id="3518210at2759"/>
<dbReference type="KEGG" id="ptkz:JDV02_010250"/>
<dbReference type="Proteomes" id="UP000829364">
    <property type="component" value="Chromosome 12"/>
</dbReference>
<organism evidence="1 2">
    <name type="scientific">Purpureocillium takamizusanense</name>
    <dbReference type="NCBI Taxonomy" id="2060973"/>
    <lineage>
        <taxon>Eukaryota</taxon>
        <taxon>Fungi</taxon>
        <taxon>Dikarya</taxon>
        <taxon>Ascomycota</taxon>
        <taxon>Pezizomycotina</taxon>
        <taxon>Sordariomycetes</taxon>
        <taxon>Hypocreomycetidae</taxon>
        <taxon>Hypocreales</taxon>
        <taxon>Ophiocordycipitaceae</taxon>
        <taxon>Purpureocillium</taxon>
    </lineage>
</organism>
<dbReference type="GeneID" id="72072194"/>
<keyword evidence="2" id="KW-1185">Reference proteome</keyword>
<name>A0A9Q8QTF3_9HYPO</name>
<protein>
    <submittedName>
        <fullName evidence="1">Uncharacterized protein</fullName>
    </submittedName>
</protein>
<dbReference type="RefSeq" id="XP_047847992.1">
    <property type="nucleotide sequence ID" value="XM_047991979.1"/>
</dbReference>
<dbReference type="EMBL" id="CP086365">
    <property type="protein sequence ID" value="UNI24511.1"/>
    <property type="molecule type" value="Genomic_DNA"/>
</dbReference>
<reference evidence="1" key="1">
    <citation type="submission" date="2021-11" db="EMBL/GenBank/DDBJ databases">
        <title>Purpureocillium_takamizusanense_genome.</title>
        <authorList>
            <person name="Nguyen N.-H."/>
        </authorList>
    </citation>
    <scope>NUCLEOTIDE SEQUENCE</scope>
    <source>
        <strain evidence="1">PT3</strain>
    </source>
</reference>